<feature type="compositionally biased region" description="Low complexity" evidence="1">
    <location>
        <begin position="169"/>
        <end position="178"/>
    </location>
</feature>
<dbReference type="InterPro" id="IPR035979">
    <property type="entry name" value="RBD_domain_sf"/>
</dbReference>
<protein>
    <recommendedName>
        <fullName evidence="4">RRM domain-containing protein</fullName>
    </recommendedName>
</protein>
<keyword evidence="3" id="KW-1185">Reference proteome</keyword>
<reference evidence="2 3" key="1">
    <citation type="submission" date="2024-04" db="EMBL/GenBank/DDBJ databases">
        <title>Tritrichomonas musculus Genome.</title>
        <authorList>
            <person name="Alves-Ferreira E."/>
            <person name="Grigg M."/>
            <person name="Lorenzi H."/>
            <person name="Galac M."/>
        </authorList>
    </citation>
    <scope>NUCLEOTIDE SEQUENCE [LARGE SCALE GENOMIC DNA]</scope>
    <source>
        <strain evidence="2 3">EAF2021</strain>
    </source>
</reference>
<evidence type="ECO:0000256" key="1">
    <source>
        <dbReference type="SAM" id="MobiDB-lite"/>
    </source>
</evidence>
<feature type="region of interest" description="Disordered" evidence="1">
    <location>
        <begin position="169"/>
        <end position="229"/>
    </location>
</feature>
<feature type="compositionally biased region" description="Basic residues" evidence="1">
    <location>
        <begin position="179"/>
        <end position="190"/>
    </location>
</feature>
<feature type="compositionally biased region" description="Low complexity" evidence="1">
    <location>
        <begin position="203"/>
        <end position="221"/>
    </location>
</feature>
<accession>A0ABR2KQZ7</accession>
<proteinExistence type="predicted"/>
<comment type="caution">
    <text evidence="2">The sequence shown here is derived from an EMBL/GenBank/DDBJ whole genome shotgun (WGS) entry which is preliminary data.</text>
</comment>
<name>A0ABR2KQZ7_9EUKA</name>
<evidence type="ECO:0000313" key="3">
    <source>
        <dbReference type="Proteomes" id="UP001470230"/>
    </source>
</evidence>
<sequence>MQAYSLSKIASTIENCISLQEISSNPRLVAILAYYGFLPLQELMANCKNITMTLEEAVQACLMSSTLSRFLILTPTPGLFVPYQVFPGTLILSNVPYKCTVEKLKIFISKIGGSEEFEIEKNMDESQIPTYTLKFKTIEMSTYLWRALKYIPFEDTFITVSPKIDLIKPLPPKNNQKYRNNRSNKYKNNRYNRYSHETKKKNSSSSDDSDNYNSKNNYHNSRVQRPALHIIKREEYMSKAPTIKIESPNNVNK</sequence>
<dbReference type="SUPFAM" id="SSF54928">
    <property type="entry name" value="RNA-binding domain, RBD"/>
    <property type="match status" value="1"/>
</dbReference>
<dbReference type="Proteomes" id="UP001470230">
    <property type="component" value="Unassembled WGS sequence"/>
</dbReference>
<organism evidence="2 3">
    <name type="scientific">Tritrichomonas musculus</name>
    <dbReference type="NCBI Taxonomy" id="1915356"/>
    <lineage>
        <taxon>Eukaryota</taxon>
        <taxon>Metamonada</taxon>
        <taxon>Parabasalia</taxon>
        <taxon>Tritrichomonadida</taxon>
        <taxon>Tritrichomonadidae</taxon>
        <taxon>Tritrichomonas</taxon>
    </lineage>
</organism>
<dbReference type="EMBL" id="JAPFFF010000003">
    <property type="protein sequence ID" value="KAK8893181.1"/>
    <property type="molecule type" value="Genomic_DNA"/>
</dbReference>
<gene>
    <name evidence="2" type="ORF">M9Y10_021596</name>
</gene>
<evidence type="ECO:0000313" key="2">
    <source>
        <dbReference type="EMBL" id="KAK8893181.1"/>
    </source>
</evidence>
<evidence type="ECO:0008006" key="4">
    <source>
        <dbReference type="Google" id="ProtNLM"/>
    </source>
</evidence>